<dbReference type="Pfam" id="PF07585">
    <property type="entry name" value="BBP7"/>
    <property type="match status" value="1"/>
</dbReference>
<dbReference type="OrthoDB" id="8212403at2"/>
<dbReference type="RefSeq" id="WP_146594814.1">
    <property type="nucleotide sequence ID" value="NZ_SJPT01000004.1"/>
</dbReference>
<name>A0A5C6CFE8_9BACT</name>
<keyword evidence="3" id="KW-1185">Reference proteome</keyword>
<protein>
    <submittedName>
        <fullName evidence="2">Uncharacterized protein</fullName>
    </submittedName>
</protein>
<proteinExistence type="predicted"/>
<dbReference type="EMBL" id="SJPT01000004">
    <property type="protein sequence ID" value="TWU23018.1"/>
    <property type="molecule type" value="Genomic_DNA"/>
</dbReference>
<accession>A0A5C6CFE8</accession>
<evidence type="ECO:0000313" key="2">
    <source>
        <dbReference type="EMBL" id="TWU23018.1"/>
    </source>
</evidence>
<keyword evidence="1" id="KW-0732">Signal</keyword>
<evidence type="ECO:0000256" key="1">
    <source>
        <dbReference type="SAM" id="SignalP"/>
    </source>
</evidence>
<sequence length="426" mass="45914" precursor="true">MFPRLLIITFVSLFIAMTSQAWAQGVYSAGPNVIVNNSAGFDPYASQGVQGGVDLFGSGYAPMGQGISDRLWIRGEYLYWTTDGMDTPPLVTTSPSGTAQTQAGVLGEPGTGVLFGGGELNDGGQSGFRAQAGFWVTSQGTFAIEGEYFALLGNDDQFSAAGNGSPLLSRPFFDTTNDRESAQLISYPGIVHGGLNITSDTDLQSAMVNVRAALIPTFGDCQHYGEPDRVDWIVGYRNLRLKDRLSFSETLESQRSGSPGTIAASEQFRTENRFDGLQLGIIHKVAMNRASLESTLRVAVGNNSQRVNISGDTAITKLGVIQTFPGGLLTQTSNLGSYREEDFTMIPELGVTLGVRVTSWFHATLGYSLLYFPNVVRAADQIDSNVNPNLIPEPSNPVTGSLQPRFRLVETDYWAHGLSFGGQLQF</sequence>
<feature type="chain" id="PRO_5022772110" evidence="1">
    <location>
        <begin position="24"/>
        <end position="426"/>
    </location>
</feature>
<feature type="signal peptide" evidence="1">
    <location>
        <begin position="1"/>
        <end position="23"/>
    </location>
</feature>
<gene>
    <name evidence="2" type="ORF">Pla52o_25520</name>
</gene>
<comment type="caution">
    <text evidence="2">The sequence shown here is derived from an EMBL/GenBank/DDBJ whole genome shotgun (WGS) entry which is preliminary data.</text>
</comment>
<reference evidence="2 3" key="1">
    <citation type="submission" date="2019-02" db="EMBL/GenBank/DDBJ databases">
        <title>Deep-cultivation of Planctomycetes and their phenomic and genomic characterization uncovers novel biology.</title>
        <authorList>
            <person name="Wiegand S."/>
            <person name="Jogler M."/>
            <person name="Boedeker C."/>
            <person name="Pinto D."/>
            <person name="Vollmers J."/>
            <person name="Rivas-Marin E."/>
            <person name="Kohn T."/>
            <person name="Peeters S.H."/>
            <person name="Heuer A."/>
            <person name="Rast P."/>
            <person name="Oberbeckmann S."/>
            <person name="Bunk B."/>
            <person name="Jeske O."/>
            <person name="Meyerdierks A."/>
            <person name="Storesund J.E."/>
            <person name="Kallscheuer N."/>
            <person name="Luecker S."/>
            <person name="Lage O.M."/>
            <person name="Pohl T."/>
            <person name="Merkel B.J."/>
            <person name="Hornburger P."/>
            <person name="Mueller R.-W."/>
            <person name="Bruemmer F."/>
            <person name="Labrenz M."/>
            <person name="Spormann A.M."/>
            <person name="Op Den Camp H."/>
            <person name="Overmann J."/>
            <person name="Amann R."/>
            <person name="Jetten M.S.M."/>
            <person name="Mascher T."/>
            <person name="Medema M.H."/>
            <person name="Devos D.P."/>
            <person name="Kaster A.-K."/>
            <person name="Ovreas L."/>
            <person name="Rohde M."/>
            <person name="Galperin M.Y."/>
            <person name="Jogler C."/>
        </authorList>
    </citation>
    <scope>NUCLEOTIDE SEQUENCE [LARGE SCALE GENOMIC DNA]</scope>
    <source>
        <strain evidence="2 3">Pla52o</strain>
    </source>
</reference>
<evidence type="ECO:0000313" key="3">
    <source>
        <dbReference type="Proteomes" id="UP000316304"/>
    </source>
</evidence>
<dbReference type="AlphaFoldDB" id="A0A5C6CFE8"/>
<dbReference type="InterPro" id="IPR011446">
    <property type="entry name" value="BBP7"/>
</dbReference>
<organism evidence="2 3">
    <name type="scientific">Novipirellula galeiformis</name>
    <dbReference type="NCBI Taxonomy" id="2528004"/>
    <lineage>
        <taxon>Bacteria</taxon>
        <taxon>Pseudomonadati</taxon>
        <taxon>Planctomycetota</taxon>
        <taxon>Planctomycetia</taxon>
        <taxon>Pirellulales</taxon>
        <taxon>Pirellulaceae</taxon>
        <taxon>Novipirellula</taxon>
    </lineage>
</organism>
<dbReference type="Proteomes" id="UP000316304">
    <property type="component" value="Unassembled WGS sequence"/>
</dbReference>